<proteinExistence type="predicted"/>
<dbReference type="GeneID" id="85462798"/>
<dbReference type="AlphaFoldDB" id="A0AAJ0EZ63"/>
<protein>
    <submittedName>
        <fullName evidence="2">Uncharacterized protein</fullName>
    </submittedName>
</protein>
<gene>
    <name evidence="2" type="ORF">BDP55DRAFT_714580</name>
</gene>
<organism evidence="2 3">
    <name type="scientific">Colletotrichum godetiae</name>
    <dbReference type="NCBI Taxonomy" id="1209918"/>
    <lineage>
        <taxon>Eukaryota</taxon>
        <taxon>Fungi</taxon>
        <taxon>Dikarya</taxon>
        <taxon>Ascomycota</taxon>
        <taxon>Pezizomycotina</taxon>
        <taxon>Sordariomycetes</taxon>
        <taxon>Hypocreomycetidae</taxon>
        <taxon>Glomerellales</taxon>
        <taxon>Glomerellaceae</taxon>
        <taxon>Colletotrichum</taxon>
        <taxon>Colletotrichum acutatum species complex</taxon>
    </lineage>
</organism>
<keyword evidence="1" id="KW-1133">Transmembrane helix</keyword>
<comment type="caution">
    <text evidence="2">The sequence shown here is derived from an EMBL/GenBank/DDBJ whole genome shotgun (WGS) entry which is preliminary data.</text>
</comment>
<keyword evidence="1" id="KW-0472">Membrane</keyword>
<evidence type="ECO:0000256" key="1">
    <source>
        <dbReference type="SAM" id="Phobius"/>
    </source>
</evidence>
<feature type="transmembrane region" description="Helical" evidence="1">
    <location>
        <begin position="32"/>
        <end position="50"/>
    </location>
</feature>
<name>A0AAJ0EZ63_9PEZI</name>
<dbReference type="Proteomes" id="UP001224890">
    <property type="component" value="Unassembled WGS sequence"/>
</dbReference>
<dbReference type="RefSeq" id="XP_060430888.1">
    <property type="nucleotide sequence ID" value="XM_060578272.1"/>
</dbReference>
<keyword evidence="1" id="KW-0812">Transmembrane</keyword>
<accession>A0AAJ0EZ63</accession>
<dbReference type="EMBL" id="JAHMHR010000016">
    <property type="protein sequence ID" value="KAK1676885.1"/>
    <property type="molecule type" value="Genomic_DNA"/>
</dbReference>
<evidence type="ECO:0000313" key="3">
    <source>
        <dbReference type="Proteomes" id="UP001224890"/>
    </source>
</evidence>
<keyword evidence="3" id="KW-1185">Reference proteome</keyword>
<evidence type="ECO:0000313" key="2">
    <source>
        <dbReference type="EMBL" id="KAK1676885.1"/>
    </source>
</evidence>
<reference evidence="2" key="1">
    <citation type="submission" date="2021-06" db="EMBL/GenBank/DDBJ databases">
        <title>Comparative genomics, transcriptomics and evolutionary studies reveal genomic signatures of adaptation to plant cell wall in hemibiotrophic fungi.</title>
        <authorList>
            <consortium name="DOE Joint Genome Institute"/>
            <person name="Baroncelli R."/>
            <person name="Diaz J.F."/>
            <person name="Benocci T."/>
            <person name="Peng M."/>
            <person name="Battaglia E."/>
            <person name="Haridas S."/>
            <person name="Andreopoulos W."/>
            <person name="Labutti K."/>
            <person name="Pangilinan J."/>
            <person name="Floch G.L."/>
            <person name="Makela M.R."/>
            <person name="Henrissat B."/>
            <person name="Grigoriev I.V."/>
            <person name="Crouch J.A."/>
            <person name="De Vries R.P."/>
            <person name="Sukno S.A."/>
            <person name="Thon M.R."/>
        </authorList>
    </citation>
    <scope>NUCLEOTIDE SEQUENCE</scope>
    <source>
        <strain evidence="2">CBS 193.32</strain>
    </source>
</reference>
<sequence>MGLDLRQDQTSFDYVAQSTSCTTRKMRACMSLFAFLSMLSLLMGVAPNYISRSPRPAPAPVPGIWDDFLDFLSDVIDVLSEAGKAIWVELDEAEQKLLEEDDSLVIDGCHVVRCGVELGFTSAKCLIDVVGTKGIGQIGKKEKLGCLYEVAKTINDIQSHELCDHCWNVIENNVLPHYGPGKRFQSGVKEFGHETVTG</sequence>